<evidence type="ECO:0000313" key="2">
    <source>
        <dbReference type="EMBL" id="QCO55855.1"/>
    </source>
</evidence>
<feature type="domain" description="EVE" evidence="1">
    <location>
        <begin position="2"/>
        <end position="134"/>
    </location>
</feature>
<sequence length="139" mass="15996">MAYWLFKSEPNVWGWDHQLAKGEEGEEWNGVRNYQARNNMRAMKLGDRGFFYHSNIGKEIVGIVEVCRESEPDSTTDDPRWDCVMIKAVKPMPKPVTLEDCKHAPELENMALVKTARLSVQPVTEEEWQIICRMGGLAQ</sequence>
<dbReference type="RefSeq" id="WP_137193616.1">
    <property type="nucleotide sequence ID" value="NZ_CP039964.1"/>
</dbReference>
<protein>
    <submittedName>
        <fullName evidence="2">EVE domain-containing protein</fullName>
    </submittedName>
</protein>
<dbReference type="EMBL" id="CP039964">
    <property type="protein sequence ID" value="QCO55855.1"/>
    <property type="molecule type" value="Genomic_DNA"/>
</dbReference>
<gene>
    <name evidence="2" type="ORF">EOK75_08930</name>
</gene>
<dbReference type="KEGG" id="pseb:EOK75_08930"/>
<dbReference type="InterPro" id="IPR002740">
    <property type="entry name" value="EVE_domain"/>
</dbReference>
<keyword evidence="3" id="KW-1185">Reference proteome</keyword>
<dbReference type="CDD" id="cd21133">
    <property type="entry name" value="EVE"/>
    <property type="match status" value="1"/>
</dbReference>
<name>A0A4P8EH53_9RHOB</name>
<dbReference type="PANTHER" id="PTHR14087:SF7">
    <property type="entry name" value="THYMOCYTE NUCLEAR PROTEIN 1"/>
    <property type="match status" value="1"/>
</dbReference>
<dbReference type="Proteomes" id="UP000298631">
    <property type="component" value="Chromosome"/>
</dbReference>
<organism evidence="2 3">
    <name type="scientific">Pseudorhodobacter turbinis</name>
    <dbReference type="NCBI Taxonomy" id="2500533"/>
    <lineage>
        <taxon>Bacteria</taxon>
        <taxon>Pseudomonadati</taxon>
        <taxon>Pseudomonadota</taxon>
        <taxon>Alphaproteobacteria</taxon>
        <taxon>Rhodobacterales</taxon>
        <taxon>Paracoccaceae</taxon>
        <taxon>Pseudorhodobacter</taxon>
    </lineage>
</organism>
<dbReference type="PANTHER" id="PTHR14087">
    <property type="entry name" value="THYMOCYTE NUCLEAR PROTEIN 1"/>
    <property type="match status" value="1"/>
</dbReference>
<dbReference type="Pfam" id="PF01878">
    <property type="entry name" value="EVE"/>
    <property type="match status" value="1"/>
</dbReference>
<proteinExistence type="predicted"/>
<dbReference type="OrthoDB" id="9791347at2"/>
<accession>A0A4P8EH53</accession>
<dbReference type="InterPro" id="IPR015947">
    <property type="entry name" value="PUA-like_sf"/>
</dbReference>
<dbReference type="AlphaFoldDB" id="A0A4P8EH53"/>
<reference evidence="2 3" key="1">
    <citation type="submission" date="2019-05" db="EMBL/GenBank/DDBJ databases">
        <title>Pseudorhodobacter turbinis sp. nov., isolated from the gut of the Korean turban shell.</title>
        <authorList>
            <person name="Jeong Y.-S."/>
            <person name="Kang W.-R."/>
            <person name="Bae J.-W."/>
        </authorList>
    </citation>
    <scope>NUCLEOTIDE SEQUENCE [LARGE SCALE GENOMIC DNA]</scope>
    <source>
        <strain evidence="2 3">S12M18</strain>
    </source>
</reference>
<evidence type="ECO:0000313" key="3">
    <source>
        <dbReference type="Proteomes" id="UP000298631"/>
    </source>
</evidence>
<dbReference type="SUPFAM" id="SSF88697">
    <property type="entry name" value="PUA domain-like"/>
    <property type="match status" value="1"/>
</dbReference>
<dbReference type="InterPro" id="IPR047197">
    <property type="entry name" value="THYN1-like_EVE"/>
</dbReference>
<evidence type="ECO:0000259" key="1">
    <source>
        <dbReference type="Pfam" id="PF01878"/>
    </source>
</evidence>
<dbReference type="InterPro" id="IPR052181">
    <property type="entry name" value="5hmC_binding"/>
</dbReference>
<dbReference type="Gene3D" id="3.10.590.10">
    <property type="entry name" value="ph1033 like domains"/>
    <property type="match status" value="1"/>
</dbReference>